<protein>
    <submittedName>
        <fullName evidence="2">Zinc finger protein 474</fullName>
    </submittedName>
</protein>
<accession>A0AC34R815</accession>
<sequence>MDNLTPGRPRATKPSPTVYCYICGRQFGSKSIDIHVPQCLNKWHAENDKLPKAQRRPEPVKPQIIKAGWFGFFS</sequence>
<dbReference type="WBParaSite" id="JU765_v2.g440.t1">
    <property type="protein sequence ID" value="JU765_v2.g440.t1"/>
    <property type="gene ID" value="JU765_v2.g440"/>
</dbReference>
<evidence type="ECO:0000313" key="1">
    <source>
        <dbReference type="Proteomes" id="UP000887576"/>
    </source>
</evidence>
<organism evidence="1 2">
    <name type="scientific">Panagrolaimus sp. JU765</name>
    <dbReference type="NCBI Taxonomy" id="591449"/>
    <lineage>
        <taxon>Eukaryota</taxon>
        <taxon>Metazoa</taxon>
        <taxon>Ecdysozoa</taxon>
        <taxon>Nematoda</taxon>
        <taxon>Chromadorea</taxon>
        <taxon>Rhabditida</taxon>
        <taxon>Tylenchina</taxon>
        <taxon>Panagrolaimomorpha</taxon>
        <taxon>Panagrolaimoidea</taxon>
        <taxon>Panagrolaimidae</taxon>
        <taxon>Panagrolaimus</taxon>
    </lineage>
</organism>
<dbReference type="Proteomes" id="UP000887576">
    <property type="component" value="Unplaced"/>
</dbReference>
<reference evidence="2" key="1">
    <citation type="submission" date="2022-11" db="UniProtKB">
        <authorList>
            <consortium name="WormBaseParasite"/>
        </authorList>
    </citation>
    <scope>IDENTIFICATION</scope>
</reference>
<proteinExistence type="predicted"/>
<name>A0AC34R815_9BILA</name>
<evidence type="ECO:0000313" key="2">
    <source>
        <dbReference type="WBParaSite" id="JU765_v2.g440.t1"/>
    </source>
</evidence>